<dbReference type="GO" id="GO:0006273">
    <property type="term" value="P:lagging strand elongation"/>
    <property type="evidence" value="ECO:0007669"/>
    <property type="project" value="TreeGrafter"/>
</dbReference>
<accession>A9YMY4</accession>
<dbReference type="SUPFAM" id="SSF50249">
    <property type="entry name" value="Nucleic acid-binding proteins"/>
    <property type="match status" value="1"/>
</dbReference>
<dbReference type="InterPro" id="IPR012340">
    <property type="entry name" value="NA-bd_OB-fold"/>
</dbReference>
<evidence type="ECO:0000313" key="8">
    <source>
        <dbReference type="Proteomes" id="UP000203266"/>
    </source>
</evidence>
<name>A9YMY4_9BBAC</name>
<dbReference type="Proteomes" id="UP000203266">
    <property type="component" value="Segment"/>
</dbReference>
<organism evidence="7 8">
    <name type="scientific">Helicoverpa armigera granulovirus</name>
    <dbReference type="NCBI Taxonomy" id="489830"/>
    <lineage>
        <taxon>Viruses</taxon>
        <taxon>Viruses incertae sedis</taxon>
        <taxon>Naldaviricetes</taxon>
        <taxon>Lefavirales</taxon>
        <taxon>Baculoviridae</taxon>
        <taxon>Betabaculovirus</taxon>
        <taxon>Betabaculovirus helarmigerae</taxon>
    </lineage>
</organism>
<comment type="similarity">
    <text evidence="1">Belongs to the ATP-dependent DNA ligase family.</text>
</comment>
<dbReference type="Gene3D" id="2.40.50.140">
    <property type="entry name" value="Nucleic acid-binding proteins"/>
    <property type="match status" value="1"/>
</dbReference>
<sequence length="527" mass="60635">MSFKCFVYVYKKLLQMTTNSEITTLLATMRDKHNVTLDEMRMWLCLLVALSQKRRISDKHLLTVFSKIETPHIDRANLAEAFKLYGVAETCASVVKNNGTRSLTVADAYFFFEKLKTITTKSATLLAHFKTIIPICDKEDVENLVTFIRDSGRNRRVLCKKRNVQLFKQVLGKKSMKTMSNNAVASVVAGKPVDAMLALPCKDFNQLNYSNYCVEIKYDGERLQVHKMNDGTIVCYKRNMNAHTKCLVELLPFLEDALRDVKDAVIDGELMDGNAGFIAFDVLIHNGRNMMNADLKTRKLLLSTCVKANERVVVIEYHESNDRNLVVDLIKRYLKEDVEGVVVKDLTAPYECKKKKWLKIKKSYFENVCSADLVVVGGWKPDKDKRIVIYLVASPYFDYTLKMWRFVAVSKVKIAKHNLEDLMKPVTETPDWLVLDSEMKQPPNMVATDPTAMPVWELQGDFIRSTTNKVSIRLPRFIRIRSDKNYLNATRMFELKILANILTMPNLLNDEILIQYFLKDNLKQKES</sequence>
<dbReference type="InterPro" id="IPR050191">
    <property type="entry name" value="ATP-dep_DNA_ligase"/>
</dbReference>
<evidence type="ECO:0000256" key="5">
    <source>
        <dbReference type="ARBA" id="ARBA00023306"/>
    </source>
</evidence>
<evidence type="ECO:0000256" key="2">
    <source>
        <dbReference type="ARBA" id="ARBA00013308"/>
    </source>
</evidence>
<dbReference type="PROSITE" id="PS50160">
    <property type="entry name" value="DNA_LIGASE_A3"/>
    <property type="match status" value="1"/>
</dbReference>
<dbReference type="RefSeq" id="YP_001649124.1">
    <property type="nucleotide sequence ID" value="NC_010240.1"/>
</dbReference>
<reference evidence="7 8" key="1">
    <citation type="journal article" date="2008" name="Virus Genes">
        <title>Genomic sequence analysis of a granulovirus isolated from the Old World bollworm, Helicoverpa armigera.</title>
        <authorList>
            <person name="Harrison R.L."/>
            <person name="Popham H.J."/>
        </authorList>
    </citation>
    <scope>NUCLEOTIDE SEQUENCE [LARGE SCALE GENOMIC DNA]</scope>
</reference>
<dbReference type="Pfam" id="PF01068">
    <property type="entry name" value="DNA_ligase_A_M"/>
    <property type="match status" value="2"/>
</dbReference>
<keyword evidence="8" id="KW-1185">Reference proteome</keyword>
<dbReference type="GeneID" id="10973826"/>
<protein>
    <recommendedName>
        <fullName evidence="2">DNA ligase</fullName>
    </recommendedName>
</protein>
<evidence type="ECO:0000259" key="6">
    <source>
        <dbReference type="PROSITE" id="PS50160"/>
    </source>
</evidence>
<dbReference type="GO" id="GO:0005524">
    <property type="term" value="F:ATP binding"/>
    <property type="evidence" value="ECO:0007669"/>
    <property type="project" value="InterPro"/>
</dbReference>
<dbReference type="KEGG" id="vg:10973826"/>
<dbReference type="PANTHER" id="PTHR45674">
    <property type="entry name" value="DNA LIGASE 1/3 FAMILY MEMBER"/>
    <property type="match status" value="1"/>
</dbReference>
<evidence type="ECO:0000313" key="7">
    <source>
        <dbReference type="EMBL" id="ABY47833.1"/>
    </source>
</evidence>
<proteinExistence type="inferred from homology"/>
<dbReference type="GO" id="GO:0006310">
    <property type="term" value="P:DNA recombination"/>
    <property type="evidence" value="ECO:0007669"/>
    <property type="project" value="InterPro"/>
</dbReference>
<dbReference type="SMR" id="A9YMY4"/>
<dbReference type="InterPro" id="IPR012310">
    <property type="entry name" value="DNA_ligase_ATP-dep_cent"/>
</dbReference>
<keyword evidence="5" id="KW-0131">Cell cycle</keyword>
<dbReference type="InterPro" id="IPR016059">
    <property type="entry name" value="DNA_ligase_ATP-dep_CS"/>
</dbReference>
<dbReference type="Gene3D" id="3.30.470.30">
    <property type="entry name" value="DNA ligase/mRNA capping enzyme"/>
    <property type="match status" value="2"/>
</dbReference>
<dbReference type="EMBL" id="EU255577">
    <property type="protein sequence ID" value="ABY47833.1"/>
    <property type="molecule type" value="Genomic_DNA"/>
</dbReference>
<keyword evidence="4" id="KW-0132">Cell division</keyword>
<dbReference type="OrthoDB" id="3365at10239"/>
<evidence type="ECO:0000256" key="1">
    <source>
        <dbReference type="ARBA" id="ARBA00007572"/>
    </source>
</evidence>
<dbReference type="PANTHER" id="PTHR45674:SF9">
    <property type="entry name" value="DNA LIGASE 3"/>
    <property type="match status" value="1"/>
</dbReference>
<evidence type="ECO:0000256" key="3">
    <source>
        <dbReference type="ARBA" id="ARBA00022598"/>
    </source>
</evidence>
<feature type="domain" description="ATP-dependent DNA ligase family profile" evidence="6">
    <location>
        <begin position="268"/>
        <end position="396"/>
    </location>
</feature>
<dbReference type="GO" id="GO:0006281">
    <property type="term" value="P:DNA repair"/>
    <property type="evidence" value="ECO:0007669"/>
    <property type="project" value="InterPro"/>
</dbReference>
<dbReference type="PROSITE" id="PS00333">
    <property type="entry name" value="DNA_LIGASE_A2"/>
    <property type="match status" value="1"/>
</dbReference>
<keyword evidence="3 7" id="KW-0436">Ligase</keyword>
<dbReference type="SUPFAM" id="SSF56091">
    <property type="entry name" value="DNA ligase/mRNA capping enzyme, catalytic domain"/>
    <property type="match status" value="1"/>
</dbReference>
<dbReference type="GO" id="GO:0003910">
    <property type="term" value="F:DNA ligase (ATP) activity"/>
    <property type="evidence" value="ECO:0007669"/>
    <property type="project" value="InterPro"/>
</dbReference>
<evidence type="ECO:0000256" key="4">
    <source>
        <dbReference type="ARBA" id="ARBA00022618"/>
    </source>
</evidence>